<dbReference type="EMBL" id="JBJUIK010000012">
    <property type="protein sequence ID" value="KAL3510493.1"/>
    <property type="molecule type" value="Genomic_DNA"/>
</dbReference>
<accession>A0ABD2YT44</accession>
<evidence type="ECO:0000313" key="2">
    <source>
        <dbReference type="EMBL" id="KAL3510493.1"/>
    </source>
</evidence>
<feature type="transmembrane region" description="Helical" evidence="1">
    <location>
        <begin position="167"/>
        <end position="184"/>
    </location>
</feature>
<keyword evidence="1" id="KW-1133">Transmembrane helix</keyword>
<keyword evidence="1" id="KW-0812">Transmembrane</keyword>
<keyword evidence="3" id="KW-1185">Reference proteome</keyword>
<proteinExistence type="predicted"/>
<comment type="caution">
    <text evidence="2">The sequence shown here is derived from an EMBL/GenBank/DDBJ whole genome shotgun (WGS) entry which is preliminary data.</text>
</comment>
<evidence type="ECO:0000313" key="3">
    <source>
        <dbReference type="Proteomes" id="UP001630127"/>
    </source>
</evidence>
<dbReference type="AlphaFoldDB" id="A0ABD2YT44"/>
<keyword evidence="1" id="KW-0472">Membrane</keyword>
<dbReference type="Proteomes" id="UP001630127">
    <property type="component" value="Unassembled WGS sequence"/>
</dbReference>
<dbReference type="PROSITE" id="PS51257">
    <property type="entry name" value="PROKAR_LIPOPROTEIN"/>
    <property type="match status" value="1"/>
</dbReference>
<protein>
    <submittedName>
        <fullName evidence="2">Uncharacterized protein</fullName>
    </submittedName>
</protein>
<organism evidence="2 3">
    <name type="scientific">Cinchona calisaya</name>
    <dbReference type="NCBI Taxonomy" id="153742"/>
    <lineage>
        <taxon>Eukaryota</taxon>
        <taxon>Viridiplantae</taxon>
        <taxon>Streptophyta</taxon>
        <taxon>Embryophyta</taxon>
        <taxon>Tracheophyta</taxon>
        <taxon>Spermatophyta</taxon>
        <taxon>Magnoliopsida</taxon>
        <taxon>eudicotyledons</taxon>
        <taxon>Gunneridae</taxon>
        <taxon>Pentapetalae</taxon>
        <taxon>asterids</taxon>
        <taxon>lamiids</taxon>
        <taxon>Gentianales</taxon>
        <taxon>Rubiaceae</taxon>
        <taxon>Cinchonoideae</taxon>
        <taxon>Cinchoneae</taxon>
        <taxon>Cinchona</taxon>
    </lineage>
</organism>
<name>A0ABD2YT44_9GENT</name>
<evidence type="ECO:0000256" key="1">
    <source>
        <dbReference type="SAM" id="Phobius"/>
    </source>
</evidence>
<sequence>MTRRNYSSFHFGAVGCLKCFINQYDIVEFGAVIELTDVVKLGAVIELSDVVKLGLWSRTRSKRSIDVMFFDINKDGIIYLWETFQDNEAWRGLPETKVRRALVESCSRKGLSRSSSQKELPESYEGATNEANLSSWKSDFLYGGLLEYRINIQESTDYQSLLSLQRFVIVVMFWWQLVIAIMLADNVRMEASGYTTEFLQNDRSSD</sequence>
<reference evidence="2 3" key="1">
    <citation type="submission" date="2024-11" db="EMBL/GenBank/DDBJ databases">
        <title>A near-complete genome assembly of Cinchona calisaya.</title>
        <authorList>
            <person name="Lian D.C."/>
            <person name="Zhao X.W."/>
            <person name="Wei L."/>
        </authorList>
    </citation>
    <scope>NUCLEOTIDE SEQUENCE [LARGE SCALE GENOMIC DNA]</scope>
    <source>
        <tissue evidence="2">Nenye</tissue>
    </source>
</reference>
<gene>
    <name evidence="2" type="ORF">ACH5RR_029894</name>
</gene>